<evidence type="ECO:0000313" key="7">
    <source>
        <dbReference type="EMBL" id="MEX6631963.1"/>
    </source>
</evidence>
<dbReference type="Pfam" id="PF01979">
    <property type="entry name" value="Amidohydro_1"/>
    <property type="match status" value="1"/>
</dbReference>
<dbReference type="InterPro" id="IPR050138">
    <property type="entry name" value="DHOase/Allantoinase_Hydrolase"/>
</dbReference>
<evidence type="ECO:0000259" key="6">
    <source>
        <dbReference type="Pfam" id="PF01979"/>
    </source>
</evidence>
<organism evidence="7 8">
    <name type="scientific">Hyphococcus lacteus</name>
    <dbReference type="NCBI Taxonomy" id="3143536"/>
    <lineage>
        <taxon>Bacteria</taxon>
        <taxon>Pseudomonadati</taxon>
        <taxon>Pseudomonadota</taxon>
        <taxon>Alphaproteobacteria</taxon>
        <taxon>Parvularculales</taxon>
        <taxon>Parvularculaceae</taxon>
        <taxon>Hyphococcus</taxon>
    </lineage>
</organism>
<keyword evidence="4" id="KW-0479">Metal-binding</keyword>
<evidence type="ECO:0000256" key="1">
    <source>
        <dbReference type="ARBA" id="ARBA00001947"/>
    </source>
</evidence>
<protein>
    <submittedName>
        <fullName evidence="7">Dihydroorotase</fullName>
        <ecNumber evidence="7">3.5.2.3</ecNumber>
    </submittedName>
</protein>
<dbReference type="EC" id="3.5.2.3" evidence="7"/>
<dbReference type="PANTHER" id="PTHR43668:SF4">
    <property type="entry name" value="ALLANTOINASE"/>
    <property type="match status" value="1"/>
</dbReference>
<keyword evidence="5 7" id="KW-0378">Hydrolase</keyword>
<comment type="similarity">
    <text evidence="3">Belongs to the metallo-dependent hydrolases superfamily. DHOase family. Class I DHOase subfamily.</text>
</comment>
<feature type="domain" description="Amidohydrolase-related" evidence="6">
    <location>
        <begin position="54"/>
        <end position="426"/>
    </location>
</feature>
<comment type="caution">
    <text evidence="7">The sequence shown here is derived from an EMBL/GenBank/DDBJ whole genome shotgun (WGS) entry which is preliminary data.</text>
</comment>
<dbReference type="InterPro" id="IPR006680">
    <property type="entry name" value="Amidohydro-rel"/>
</dbReference>
<dbReference type="GO" id="GO:0004151">
    <property type="term" value="F:dihydroorotase activity"/>
    <property type="evidence" value="ECO:0007669"/>
    <property type="project" value="UniProtKB-EC"/>
</dbReference>
<proteinExistence type="inferred from homology"/>
<dbReference type="NCBIfam" id="TIGR00857">
    <property type="entry name" value="pyrC_multi"/>
    <property type="match status" value="1"/>
</dbReference>
<comment type="cofactor">
    <cofactor evidence="1">
        <name>Zn(2+)</name>
        <dbReference type="ChEBI" id="CHEBI:29105"/>
    </cofactor>
</comment>
<dbReference type="InterPro" id="IPR032466">
    <property type="entry name" value="Metal_Hydrolase"/>
</dbReference>
<comment type="function">
    <text evidence="2">Catalyzes the reversible cyclization of carbamoyl aspartate to dihydroorotate.</text>
</comment>
<evidence type="ECO:0000256" key="3">
    <source>
        <dbReference type="ARBA" id="ARBA00010286"/>
    </source>
</evidence>
<keyword evidence="8" id="KW-1185">Reference proteome</keyword>
<dbReference type="InterPro" id="IPR002195">
    <property type="entry name" value="Dihydroorotase_CS"/>
</dbReference>
<sequence length="448" mass="48643">MANTFDLILKNGIVVNHDGEGARDIGVRNGKIAEFGVSASADAAETIDCKGLHVLPGVIDTQVHFREPGPVHKEDLETGSRAAVLGGVTTVFEMPNTTPLTVTQEAIEDKLARAAGKVDHGGMFCDHAFYVGATHGNPKELAELEMLPGVCGVKIFMGASTGDLLVEDDEGVRAVLAHGQRRVAIHSEDEYLLREGKSKAREGDWTSHPEARSAEAAVRCTERLLKLARETGRRIHVLHISTADEIQMLAAAKDVATCEVTPQHLTLEAPDCYERLKAFAQMNPPIRDARHREGLWYGLQQGLFDVIGSDHAPHTIEEKSKPYPQSPSGMPGVQTYVPIMLNHVAEGRLSLARFVDLACHGANRVFGIAGKGRLAIGYDADFTVVDLKAKRTITNDWSATKSGWTPFDGMGVTGWPMGTFIRGRKVMWNDELIDDAAGAPVRFQETLG</sequence>
<dbReference type="EMBL" id="JBEHZE010000001">
    <property type="protein sequence ID" value="MEX6631963.1"/>
    <property type="molecule type" value="Genomic_DNA"/>
</dbReference>
<name>A0ABV3Z0E5_9PROT</name>
<evidence type="ECO:0000256" key="5">
    <source>
        <dbReference type="ARBA" id="ARBA00022801"/>
    </source>
</evidence>
<dbReference type="SUPFAM" id="SSF51338">
    <property type="entry name" value="Composite domain of metallo-dependent hydrolases"/>
    <property type="match status" value="1"/>
</dbReference>
<gene>
    <name evidence="7" type="ORF">ABFZ84_00230</name>
</gene>
<dbReference type="NCBIfam" id="NF006559">
    <property type="entry name" value="PRK09060.1"/>
    <property type="match status" value="1"/>
</dbReference>
<dbReference type="InterPro" id="IPR011059">
    <property type="entry name" value="Metal-dep_hydrolase_composite"/>
</dbReference>
<dbReference type="PANTHER" id="PTHR43668">
    <property type="entry name" value="ALLANTOINASE"/>
    <property type="match status" value="1"/>
</dbReference>
<dbReference type="Proteomes" id="UP001560685">
    <property type="component" value="Unassembled WGS sequence"/>
</dbReference>
<reference evidence="7 8" key="1">
    <citation type="submission" date="2024-05" db="EMBL/GenBank/DDBJ databases">
        <title>Three bacterial strains, DH-69, EH-24, and ECK-19 isolated from coastal sediments.</title>
        <authorList>
            <person name="Ye Y.-Q."/>
            <person name="Du Z.-J."/>
        </authorList>
    </citation>
    <scope>NUCLEOTIDE SEQUENCE [LARGE SCALE GENOMIC DNA]</scope>
    <source>
        <strain evidence="7 8">ECK-19</strain>
    </source>
</reference>
<dbReference type="RefSeq" id="WP_369311581.1">
    <property type="nucleotide sequence ID" value="NZ_JBEHZE010000001.1"/>
</dbReference>
<evidence type="ECO:0000256" key="4">
    <source>
        <dbReference type="ARBA" id="ARBA00022723"/>
    </source>
</evidence>
<evidence type="ECO:0000313" key="8">
    <source>
        <dbReference type="Proteomes" id="UP001560685"/>
    </source>
</evidence>
<evidence type="ECO:0000256" key="2">
    <source>
        <dbReference type="ARBA" id="ARBA00002368"/>
    </source>
</evidence>
<dbReference type="CDD" id="cd01318">
    <property type="entry name" value="DHOase_IIb"/>
    <property type="match status" value="1"/>
</dbReference>
<accession>A0ABV3Z0E5</accession>
<dbReference type="Gene3D" id="3.20.20.140">
    <property type="entry name" value="Metal-dependent hydrolases"/>
    <property type="match status" value="1"/>
</dbReference>
<dbReference type="SUPFAM" id="SSF51556">
    <property type="entry name" value="Metallo-dependent hydrolases"/>
    <property type="match status" value="1"/>
</dbReference>
<dbReference type="PROSITE" id="PS00483">
    <property type="entry name" value="DIHYDROOROTASE_2"/>
    <property type="match status" value="1"/>
</dbReference>